<protein>
    <submittedName>
        <fullName evidence="1">Uncharacterized protein</fullName>
    </submittedName>
</protein>
<reference evidence="1 2" key="1">
    <citation type="submission" date="2012-11" db="EMBL/GenBank/DDBJ databases">
        <authorList>
            <person name="Huguet-Tapia J.C."/>
            <person name="Durkin A.S."/>
            <person name="Pettis G.S."/>
            <person name="Badger J.H."/>
        </authorList>
    </citation>
    <scope>NUCLEOTIDE SEQUENCE [LARGE SCALE GENOMIC DNA]</scope>
    <source>
        <strain evidence="1 2">91-03</strain>
    </source>
</reference>
<dbReference type="EMBL" id="AEJC01000424">
    <property type="protein sequence ID" value="EKX63538.1"/>
    <property type="molecule type" value="Genomic_DNA"/>
</dbReference>
<proteinExistence type="predicted"/>
<name>L1KT24_9ACTN</name>
<dbReference type="Proteomes" id="UP000010411">
    <property type="component" value="Unassembled WGS sequence"/>
</dbReference>
<accession>L1KT24</accession>
<evidence type="ECO:0000313" key="1">
    <source>
        <dbReference type="EMBL" id="EKX63538.1"/>
    </source>
</evidence>
<comment type="caution">
    <text evidence="1">The sequence shown here is derived from an EMBL/GenBank/DDBJ whole genome shotgun (WGS) entry which is preliminary data.</text>
</comment>
<feature type="non-terminal residue" evidence="1">
    <location>
        <position position="11"/>
    </location>
</feature>
<gene>
    <name evidence="1" type="ORF">STRIP9103_03284</name>
</gene>
<evidence type="ECO:0000313" key="2">
    <source>
        <dbReference type="Proteomes" id="UP000010411"/>
    </source>
</evidence>
<keyword evidence="2" id="KW-1185">Reference proteome</keyword>
<organism evidence="1 2">
    <name type="scientific">Streptomyces ipomoeae 91-03</name>
    <dbReference type="NCBI Taxonomy" id="698759"/>
    <lineage>
        <taxon>Bacteria</taxon>
        <taxon>Bacillati</taxon>
        <taxon>Actinomycetota</taxon>
        <taxon>Actinomycetes</taxon>
        <taxon>Kitasatosporales</taxon>
        <taxon>Streptomycetaceae</taxon>
        <taxon>Streptomyces</taxon>
    </lineage>
</organism>
<sequence length="11" mass="1171">MDHAPSDSGVR</sequence>